<feature type="region of interest" description="Disordered" evidence="1">
    <location>
        <begin position="1"/>
        <end position="37"/>
    </location>
</feature>
<name>A0ABD5R020_9EURY</name>
<sequence>MDEKTEELRDLFVDATGSETVTERQAESPGSLVDRDDGAAADRVAALVATMRERYGFDAGIDGGVDAAGLDDADYERVVAGFFEGEGDAAIADALGGSGSAVDARTVRDARFDLHLVADADRDAPFEYAALKRLLAADRSVEAVAAELDADVETVREFVPAARADLASTRVNDRFRDEFRTLLTDADIEDAHAATARDDGLREATEDIETDVSL</sequence>
<dbReference type="RefSeq" id="WP_256410354.1">
    <property type="nucleotide sequence ID" value="NZ_JANHDM010000001.1"/>
</dbReference>
<evidence type="ECO:0000313" key="2">
    <source>
        <dbReference type="EMBL" id="MFC5278141.1"/>
    </source>
</evidence>
<evidence type="ECO:0000313" key="3">
    <source>
        <dbReference type="Proteomes" id="UP001596118"/>
    </source>
</evidence>
<reference evidence="2 3" key="1">
    <citation type="journal article" date="2019" name="Int. J. Syst. Evol. Microbiol.">
        <title>The Global Catalogue of Microorganisms (GCM) 10K type strain sequencing project: providing services to taxonomists for standard genome sequencing and annotation.</title>
        <authorList>
            <consortium name="The Broad Institute Genomics Platform"/>
            <consortium name="The Broad Institute Genome Sequencing Center for Infectious Disease"/>
            <person name="Wu L."/>
            <person name="Ma J."/>
        </authorList>
    </citation>
    <scope>NUCLEOTIDE SEQUENCE [LARGE SCALE GENOMIC DNA]</scope>
    <source>
        <strain evidence="2 3">CGMCC 1.12124</strain>
    </source>
</reference>
<dbReference type="Proteomes" id="UP001596118">
    <property type="component" value="Unassembled WGS sequence"/>
</dbReference>
<comment type="caution">
    <text evidence="2">The sequence shown here is derived from an EMBL/GenBank/DDBJ whole genome shotgun (WGS) entry which is preliminary data.</text>
</comment>
<protein>
    <recommendedName>
        <fullName evidence="4">Conditioned medium-induced protein 4</fullName>
    </recommendedName>
</protein>
<gene>
    <name evidence="2" type="ORF">ACFPM1_05110</name>
</gene>
<accession>A0ABD5R020</accession>
<organism evidence="2 3">
    <name type="scientific">Halorubrum rubrum</name>
    <dbReference type="NCBI Taxonomy" id="1126240"/>
    <lineage>
        <taxon>Archaea</taxon>
        <taxon>Methanobacteriati</taxon>
        <taxon>Methanobacteriota</taxon>
        <taxon>Stenosarchaea group</taxon>
        <taxon>Halobacteria</taxon>
        <taxon>Halobacteriales</taxon>
        <taxon>Haloferacaceae</taxon>
        <taxon>Halorubrum</taxon>
    </lineage>
</organism>
<dbReference type="AlphaFoldDB" id="A0ABD5R020"/>
<evidence type="ECO:0008006" key="4">
    <source>
        <dbReference type="Google" id="ProtNLM"/>
    </source>
</evidence>
<feature type="compositionally biased region" description="Basic and acidic residues" evidence="1">
    <location>
        <begin position="1"/>
        <end position="12"/>
    </location>
</feature>
<evidence type="ECO:0000256" key="1">
    <source>
        <dbReference type="SAM" id="MobiDB-lite"/>
    </source>
</evidence>
<dbReference type="EMBL" id="JBHSKY010000006">
    <property type="protein sequence ID" value="MFC5278141.1"/>
    <property type="molecule type" value="Genomic_DNA"/>
</dbReference>
<keyword evidence="3" id="KW-1185">Reference proteome</keyword>
<proteinExistence type="predicted"/>